<dbReference type="Proteomes" id="UP000242450">
    <property type="component" value="Chromosome 5"/>
</dbReference>
<dbReference type="PANTHER" id="PTHR21027:SF1">
    <property type="entry name" value="TRNA-SPLICING ENDONUCLEASE SUBUNIT SEN54"/>
    <property type="match status" value="1"/>
</dbReference>
<keyword evidence="1" id="KW-0732">Signal</keyword>
<name>A0A212D6P6_CEREH</name>
<accession>A0A212D6P6</accession>
<dbReference type="EMBL" id="MKHE01000005">
    <property type="protein sequence ID" value="OWK13872.1"/>
    <property type="molecule type" value="Genomic_DNA"/>
</dbReference>
<dbReference type="GO" id="GO:0000379">
    <property type="term" value="P:tRNA-type intron splice site recognition and cleavage"/>
    <property type="evidence" value="ECO:0007669"/>
    <property type="project" value="TreeGrafter"/>
</dbReference>
<dbReference type="InterPro" id="IPR024337">
    <property type="entry name" value="tRNA_splic_suSen54"/>
</dbReference>
<dbReference type="AlphaFoldDB" id="A0A212D6P6"/>
<evidence type="ECO:0000256" key="1">
    <source>
        <dbReference type="SAM" id="SignalP"/>
    </source>
</evidence>
<evidence type="ECO:0000313" key="2">
    <source>
        <dbReference type="EMBL" id="OWK13872.1"/>
    </source>
</evidence>
<dbReference type="PANTHER" id="PTHR21027">
    <property type="entry name" value="TRNA-SPLICING ENDONUCLEASE SUBUNIT SEN54"/>
    <property type="match status" value="1"/>
</dbReference>
<organism evidence="2 3">
    <name type="scientific">Cervus elaphus hippelaphus</name>
    <name type="common">European red deer</name>
    <dbReference type="NCBI Taxonomy" id="46360"/>
    <lineage>
        <taxon>Eukaryota</taxon>
        <taxon>Metazoa</taxon>
        <taxon>Chordata</taxon>
        <taxon>Craniata</taxon>
        <taxon>Vertebrata</taxon>
        <taxon>Euteleostomi</taxon>
        <taxon>Mammalia</taxon>
        <taxon>Eutheria</taxon>
        <taxon>Laurasiatheria</taxon>
        <taxon>Artiodactyla</taxon>
        <taxon>Ruminantia</taxon>
        <taxon>Pecora</taxon>
        <taxon>Cervidae</taxon>
        <taxon>Cervinae</taxon>
        <taxon>Cervus</taxon>
    </lineage>
</organism>
<gene>
    <name evidence="2" type="ORF">Celaphus_00001633</name>
</gene>
<protein>
    <submittedName>
        <fullName evidence="2">Uncharacterized protein</fullName>
    </submittedName>
</protein>
<comment type="caution">
    <text evidence="2">The sequence shown here is derived from an EMBL/GenBank/DDBJ whole genome shotgun (WGS) entry which is preliminary data.</text>
</comment>
<keyword evidence="3" id="KW-1185">Reference proteome</keyword>
<feature type="signal peptide" evidence="1">
    <location>
        <begin position="1"/>
        <end position="20"/>
    </location>
</feature>
<sequence>MVDSLHQCLVFAILVATVLQQISVMQTTHLADGGARLLEKPGGLEISFDVYQADAVATFRKNNPGKPYVRLCIS</sequence>
<proteinExistence type="predicted"/>
<dbReference type="OrthoDB" id="408683at2759"/>
<dbReference type="GO" id="GO:0000214">
    <property type="term" value="C:tRNA-intron endonuclease complex"/>
    <property type="evidence" value="ECO:0007669"/>
    <property type="project" value="TreeGrafter"/>
</dbReference>
<reference evidence="2 3" key="1">
    <citation type="journal article" date="2018" name="Mol. Genet. Genomics">
        <title>The red deer Cervus elaphus genome CerEla1.0: sequencing, annotating, genes, and chromosomes.</title>
        <authorList>
            <person name="Bana N.A."/>
            <person name="Nyiri A."/>
            <person name="Nagy J."/>
            <person name="Frank K."/>
            <person name="Nagy T."/>
            <person name="Steger V."/>
            <person name="Schiller M."/>
            <person name="Lakatos P."/>
            <person name="Sugar L."/>
            <person name="Horn P."/>
            <person name="Barta E."/>
            <person name="Orosz L."/>
        </authorList>
    </citation>
    <scope>NUCLEOTIDE SEQUENCE [LARGE SCALE GENOMIC DNA]</scope>
    <source>
        <strain evidence="2">Hungarian</strain>
    </source>
</reference>
<feature type="chain" id="PRO_5012984800" evidence="1">
    <location>
        <begin position="21"/>
        <end position="74"/>
    </location>
</feature>
<evidence type="ECO:0000313" key="3">
    <source>
        <dbReference type="Proteomes" id="UP000242450"/>
    </source>
</evidence>